<dbReference type="InterPro" id="IPR044974">
    <property type="entry name" value="Disease_R_plants"/>
</dbReference>
<dbReference type="Proteomes" id="UP000813462">
    <property type="component" value="Unassembled WGS sequence"/>
</dbReference>
<dbReference type="Gene3D" id="3.80.10.10">
    <property type="entry name" value="Ribonuclease Inhibitor"/>
    <property type="match status" value="1"/>
</dbReference>
<dbReference type="EMBL" id="JAEACU010000005">
    <property type="protein sequence ID" value="KAH7529283.1"/>
    <property type="molecule type" value="Genomic_DNA"/>
</dbReference>
<organism evidence="1 2">
    <name type="scientific">Ziziphus jujuba var. spinosa</name>
    <dbReference type="NCBI Taxonomy" id="714518"/>
    <lineage>
        <taxon>Eukaryota</taxon>
        <taxon>Viridiplantae</taxon>
        <taxon>Streptophyta</taxon>
        <taxon>Embryophyta</taxon>
        <taxon>Tracheophyta</taxon>
        <taxon>Spermatophyta</taxon>
        <taxon>Magnoliopsida</taxon>
        <taxon>eudicotyledons</taxon>
        <taxon>Gunneridae</taxon>
        <taxon>Pentapetalae</taxon>
        <taxon>rosids</taxon>
        <taxon>fabids</taxon>
        <taxon>Rosales</taxon>
        <taxon>Rhamnaceae</taxon>
        <taxon>Paliureae</taxon>
        <taxon>Ziziphus</taxon>
    </lineage>
</organism>
<name>A0A978VFZ4_ZIZJJ</name>
<evidence type="ECO:0000313" key="2">
    <source>
        <dbReference type="Proteomes" id="UP000813462"/>
    </source>
</evidence>
<dbReference type="PANTHER" id="PTHR11017">
    <property type="entry name" value="LEUCINE-RICH REPEAT-CONTAINING PROTEIN"/>
    <property type="match status" value="1"/>
</dbReference>
<gene>
    <name evidence="1" type="ORF">FEM48_Zijuj05G0168100</name>
</gene>
<evidence type="ECO:0000313" key="1">
    <source>
        <dbReference type="EMBL" id="KAH7529283.1"/>
    </source>
</evidence>
<accession>A0A978VFZ4</accession>
<reference evidence="1" key="1">
    <citation type="journal article" date="2021" name="Front. Plant Sci.">
        <title>Chromosome-Scale Genome Assembly for Chinese Sour Jujube and Insights Into Its Genome Evolution and Domestication Signature.</title>
        <authorList>
            <person name="Shen L.-Y."/>
            <person name="Luo H."/>
            <person name="Wang X.-L."/>
            <person name="Wang X.-M."/>
            <person name="Qiu X.-J."/>
            <person name="Liu H."/>
            <person name="Zhou S.-S."/>
            <person name="Jia K.-H."/>
            <person name="Nie S."/>
            <person name="Bao Y.-T."/>
            <person name="Zhang R.-G."/>
            <person name="Yun Q.-Z."/>
            <person name="Chai Y.-H."/>
            <person name="Lu J.-Y."/>
            <person name="Li Y."/>
            <person name="Zhao S.-W."/>
            <person name="Mao J.-F."/>
            <person name="Jia S.-G."/>
            <person name="Mao Y.-M."/>
        </authorList>
    </citation>
    <scope>NUCLEOTIDE SEQUENCE</scope>
    <source>
        <strain evidence="1">AT0</strain>
        <tissue evidence="1">Leaf</tissue>
    </source>
</reference>
<protein>
    <submittedName>
        <fullName evidence="1">Uncharacterized protein</fullName>
    </submittedName>
</protein>
<dbReference type="SUPFAM" id="SSF52058">
    <property type="entry name" value="L domain-like"/>
    <property type="match status" value="1"/>
</dbReference>
<dbReference type="GO" id="GO:0006952">
    <property type="term" value="P:defense response"/>
    <property type="evidence" value="ECO:0007669"/>
    <property type="project" value="InterPro"/>
</dbReference>
<dbReference type="InterPro" id="IPR032675">
    <property type="entry name" value="LRR_dom_sf"/>
</dbReference>
<sequence length="255" mass="29347">MLKLPEQRTLNLNAKSIEKMNRLRLLIFNCNVVFSTAFPYLPNQLRLLHLPGYQFPTLLFDSVPKHLVILNMPGGHIQHLWKLTKSIENLKVMNFSHCQFLREILDLSTVPNLESLHLDHCTSLVEIYESVGSLTKLVSFPRIASEMEYLTSIDITGTPIKELPSKVELLVGVGEYEGITFSEKLILIPGNKYKLMHLELLDVSPFNNFDLDIPLAILDHEILLDLHLLREAIYNWDERYGRVELLDTVLRLSSM</sequence>
<dbReference type="PANTHER" id="PTHR11017:SF555">
    <property type="entry name" value="TIR-NBS-LRR RCT1-LIKE RESISTANCE PROTEIN"/>
    <property type="match status" value="1"/>
</dbReference>
<dbReference type="AlphaFoldDB" id="A0A978VFZ4"/>
<comment type="caution">
    <text evidence="1">The sequence shown here is derived from an EMBL/GenBank/DDBJ whole genome shotgun (WGS) entry which is preliminary data.</text>
</comment>
<proteinExistence type="predicted"/>